<dbReference type="PANTHER" id="PTHR48207">
    <property type="entry name" value="SUCCINATE--HYDROXYMETHYLGLUTARATE COA-TRANSFERASE"/>
    <property type="match status" value="1"/>
</dbReference>
<feature type="region of interest" description="Disordered" evidence="2">
    <location>
        <begin position="40"/>
        <end position="60"/>
    </location>
</feature>
<name>A0ABX2ETQ2_9BURK</name>
<protein>
    <submittedName>
        <fullName evidence="3">CoA transferase</fullName>
    </submittedName>
</protein>
<dbReference type="RefSeq" id="WP_173134345.1">
    <property type="nucleotide sequence ID" value="NZ_JABRWJ010000016.1"/>
</dbReference>
<evidence type="ECO:0000313" key="3">
    <source>
        <dbReference type="EMBL" id="NRF71978.1"/>
    </source>
</evidence>
<dbReference type="Proteomes" id="UP000737171">
    <property type="component" value="Unassembled WGS sequence"/>
</dbReference>
<dbReference type="InterPro" id="IPR023606">
    <property type="entry name" value="CoA-Trfase_III_dom_1_sf"/>
</dbReference>
<dbReference type="Pfam" id="PF02515">
    <property type="entry name" value="CoA_transf_3"/>
    <property type="match status" value="1"/>
</dbReference>
<reference evidence="3 4" key="1">
    <citation type="submission" date="2020-05" db="EMBL/GenBank/DDBJ databases">
        <title>Aquincola sp. isolate from soil.</title>
        <authorList>
            <person name="Han J."/>
            <person name="Kim D.-U."/>
        </authorList>
    </citation>
    <scope>NUCLEOTIDE SEQUENCE [LARGE SCALE GENOMIC DNA]</scope>
    <source>
        <strain evidence="3 4">S2</strain>
    </source>
</reference>
<dbReference type="InterPro" id="IPR050483">
    <property type="entry name" value="CoA-transferase_III_domain"/>
</dbReference>
<evidence type="ECO:0000256" key="1">
    <source>
        <dbReference type="ARBA" id="ARBA00022679"/>
    </source>
</evidence>
<dbReference type="Gene3D" id="3.30.1540.10">
    <property type="entry name" value="formyl-coa transferase, domain 3"/>
    <property type="match status" value="1"/>
</dbReference>
<dbReference type="InterPro" id="IPR003673">
    <property type="entry name" value="CoA-Trfase_fam_III"/>
</dbReference>
<evidence type="ECO:0000313" key="4">
    <source>
        <dbReference type="Proteomes" id="UP000737171"/>
    </source>
</evidence>
<dbReference type="PANTHER" id="PTHR48207:SF3">
    <property type="entry name" value="SUCCINATE--HYDROXYMETHYLGLUTARATE COA-TRANSFERASE"/>
    <property type="match status" value="1"/>
</dbReference>
<organism evidence="3 4">
    <name type="scientific">Pseudaquabacterium terrae</name>
    <dbReference type="NCBI Taxonomy" id="2732868"/>
    <lineage>
        <taxon>Bacteria</taxon>
        <taxon>Pseudomonadati</taxon>
        <taxon>Pseudomonadota</taxon>
        <taxon>Betaproteobacteria</taxon>
        <taxon>Burkholderiales</taxon>
        <taxon>Sphaerotilaceae</taxon>
        <taxon>Pseudaquabacterium</taxon>
    </lineage>
</organism>
<feature type="compositionally biased region" description="Basic and acidic residues" evidence="2">
    <location>
        <begin position="40"/>
        <end position="49"/>
    </location>
</feature>
<keyword evidence="4" id="KW-1185">Reference proteome</keyword>
<dbReference type="GO" id="GO:0016740">
    <property type="term" value="F:transferase activity"/>
    <property type="evidence" value="ECO:0007669"/>
    <property type="project" value="UniProtKB-KW"/>
</dbReference>
<accession>A0ABX2ETQ2</accession>
<keyword evidence="1 3" id="KW-0808">Transferase</keyword>
<dbReference type="SUPFAM" id="SSF89796">
    <property type="entry name" value="CoA-transferase family III (CaiB/BaiF)"/>
    <property type="match status" value="1"/>
</dbReference>
<evidence type="ECO:0000256" key="2">
    <source>
        <dbReference type="SAM" id="MobiDB-lite"/>
    </source>
</evidence>
<sequence>MNASNGPLSHVKVLDLSRILAAPWAGQILADLGAEVTKVERPGAGDDTRSWGPPFLKGADGKDTQEAGYYLAVNRGKRSITVSLDKPEGQRIVRELALQADIVLENYKAGTLERYGLDEASLRKINPKLIYCSVTGFGQTGPRRDQPAYDFLIQAMGGLMSVTGEKDGRPGGGPQKVGVPIVDLMTGMYTAVAVLAALARRNETGRGDHVDIAMLDVQVATLSNQAMNYLVSGKVPKRNGNAHPNIQPQDVYACADGDVILVCGNDGQFAKLAEVLGRPDWIADERFASNAQRVRNIGELSAQLRDLFGEWERERLIAALDVAGVPCGPINTVADVFKDPQVKARGLLRQVPHPSGVDVPQVISPIRFAEASMELRPPPPLLGQHSDDILAELGYAAADIAALRSSGVV</sequence>
<proteinExistence type="predicted"/>
<dbReference type="InterPro" id="IPR044855">
    <property type="entry name" value="CoA-Trfase_III_dom3_sf"/>
</dbReference>
<dbReference type="EMBL" id="JABRWJ010000016">
    <property type="protein sequence ID" value="NRF71978.1"/>
    <property type="molecule type" value="Genomic_DNA"/>
</dbReference>
<comment type="caution">
    <text evidence="3">The sequence shown here is derived from an EMBL/GenBank/DDBJ whole genome shotgun (WGS) entry which is preliminary data.</text>
</comment>
<gene>
    <name evidence="3" type="ORF">HLB44_33840</name>
</gene>
<dbReference type="Gene3D" id="3.40.50.10540">
    <property type="entry name" value="Crotonobetainyl-coa:carnitine coa-transferase, domain 1"/>
    <property type="match status" value="1"/>
</dbReference>